<evidence type="ECO:0000256" key="11">
    <source>
        <dbReference type="ARBA" id="ARBA00023136"/>
    </source>
</evidence>
<gene>
    <name evidence="18" type="ORF">IQ235_17330</name>
</gene>
<dbReference type="SUPFAM" id="SSF47384">
    <property type="entry name" value="Homodimeric domain of signal transducing histidine kinase"/>
    <property type="match status" value="1"/>
</dbReference>
<evidence type="ECO:0000256" key="6">
    <source>
        <dbReference type="ARBA" id="ARBA00022679"/>
    </source>
</evidence>
<dbReference type="PANTHER" id="PTHR43047">
    <property type="entry name" value="TWO-COMPONENT HISTIDINE PROTEIN KINASE"/>
    <property type="match status" value="1"/>
</dbReference>
<evidence type="ECO:0000256" key="13">
    <source>
        <dbReference type="ARBA" id="ARBA00074306"/>
    </source>
</evidence>
<keyword evidence="8" id="KW-0418">Kinase</keyword>
<evidence type="ECO:0000259" key="15">
    <source>
        <dbReference type="PROSITE" id="PS50109"/>
    </source>
</evidence>
<dbReference type="Gene3D" id="3.40.50.2300">
    <property type="match status" value="1"/>
</dbReference>
<dbReference type="SUPFAM" id="SSF55874">
    <property type="entry name" value="ATPase domain of HSP90 chaperone/DNA topoisomerase II/histidine kinase"/>
    <property type="match status" value="1"/>
</dbReference>
<dbReference type="SUPFAM" id="SSF52172">
    <property type="entry name" value="CheY-like"/>
    <property type="match status" value="1"/>
</dbReference>
<dbReference type="SMART" id="SM00448">
    <property type="entry name" value="REC"/>
    <property type="match status" value="1"/>
</dbReference>
<evidence type="ECO:0000256" key="5">
    <source>
        <dbReference type="ARBA" id="ARBA00022553"/>
    </source>
</evidence>
<comment type="similarity">
    <text evidence="3">In the N-terminal section; belongs to the phytochrome family.</text>
</comment>
<dbReference type="InterPro" id="IPR036097">
    <property type="entry name" value="HisK_dim/P_sf"/>
</dbReference>
<dbReference type="Pfam" id="PF00072">
    <property type="entry name" value="Response_reg"/>
    <property type="match status" value="1"/>
</dbReference>
<dbReference type="Pfam" id="PF00512">
    <property type="entry name" value="HisKA"/>
    <property type="match status" value="1"/>
</dbReference>
<dbReference type="Gene3D" id="3.30.565.10">
    <property type="entry name" value="Histidine kinase-like ATPase, C-terminal domain"/>
    <property type="match status" value="1"/>
</dbReference>
<keyword evidence="10" id="KW-0902">Two-component regulatory system</keyword>
<dbReference type="PROSITE" id="PS50109">
    <property type="entry name" value="HIS_KIN"/>
    <property type="match status" value="1"/>
</dbReference>
<protein>
    <recommendedName>
        <fullName evidence="13">Circadian input-output histidine kinase CikA</fullName>
        <ecNumber evidence="4">2.7.13.3</ecNumber>
    </recommendedName>
</protein>
<feature type="domain" description="PAC" evidence="17">
    <location>
        <begin position="5"/>
        <end position="59"/>
    </location>
</feature>
<reference evidence="18" key="1">
    <citation type="submission" date="2020-10" db="EMBL/GenBank/DDBJ databases">
        <authorList>
            <person name="Castelo-Branco R."/>
            <person name="Eusebio N."/>
            <person name="Adriana R."/>
            <person name="Vieira A."/>
            <person name="Brugerolle De Fraissinette N."/>
            <person name="Rezende De Castro R."/>
            <person name="Schneider M.P."/>
            <person name="Vasconcelos V."/>
            <person name="Leao P.N."/>
        </authorList>
    </citation>
    <scope>NUCLEOTIDE SEQUENCE</scope>
    <source>
        <strain evidence="18">LEGE 11467</strain>
    </source>
</reference>
<dbReference type="InterPro" id="IPR000700">
    <property type="entry name" value="PAS-assoc_C"/>
</dbReference>
<accession>A0A928Z9D2</accession>
<evidence type="ECO:0000259" key="16">
    <source>
        <dbReference type="PROSITE" id="PS50110"/>
    </source>
</evidence>
<evidence type="ECO:0000256" key="14">
    <source>
        <dbReference type="PROSITE-ProRule" id="PRU00169"/>
    </source>
</evidence>
<dbReference type="PROSITE" id="PS50110">
    <property type="entry name" value="RESPONSE_REGULATORY"/>
    <property type="match status" value="1"/>
</dbReference>
<dbReference type="Pfam" id="PF02518">
    <property type="entry name" value="HATPase_c"/>
    <property type="match status" value="1"/>
</dbReference>
<dbReference type="InterPro" id="IPR035965">
    <property type="entry name" value="PAS-like_dom_sf"/>
</dbReference>
<dbReference type="InterPro" id="IPR004358">
    <property type="entry name" value="Sig_transdc_His_kin-like_C"/>
</dbReference>
<evidence type="ECO:0000256" key="1">
    <source>
        <dbReference type="ARBA" id="ARBA00000085"/>
    </source>
</evidence>
<feature type="modified residue" description="4-aspartylphosphate" evidence="14">
    <location>
        <position position="531"/>
    </location>
</feature>
<dbReference type="EC" id="2.7.13.3" evidence="4"/>
<keyword evidence="11" id="KW-0472">Membrane</keyword>
<keyword evidence="19" id="KW-1185">Reference proteome</keyword>
<keyword evidence="9" id="KW-0067">ATP-binding</keyword>
<evidence type="ECO:0000256" key="3">
    <source>
        <dbReference type="ARBA" id="ARBA00006402"/>
    </source>
</evidence>
<keyword evidence="7" id="KW-0547">Nucleotide-binding</keyword>
<evidence type="ECO:0000256" key="12">
    <source>
        <dbReference type="ARBA" id="ARBA00023306"/>
    </source>
</evidence>
<dbReference type="CDD" id="cd17546">
    <property type="entry name" value="REC_hyHK_CKI1_RcsC-like"/>
    <property type="match status" value="1"/>
</dbReference>
<proteinExistence type="inferred from homology"/>
<dbReference type="SMART" id="SM00086">
    <property type="entry name" value="PAC"/>
    <property type="match status" value="1"/>
</dbReference>
<dbReference type="InterPro" id="IPR000014">
    <property type="entry name" value="PAS"/>
</dbReference>
<evidence type="ECO:0000256" key="4">
    <source>
        <dbReference type="ARBA" id="ARBA00012438"/>
    </source>
</evidence>
<dbReference type="Pfam" id="PF13426">
    <property type="entry name" value="PAS_9"/>
    <property type="match status" value="1"/>
</dbReference>
<dbReference type="Proteomes" id="UP000621799">
    <property type="component" value="Unassembled WGS sequence"/>
</dbReference>
<dbReference type="CDD" id="cd16922">
    <property type="entry name" value="HATPase_EvgS-ArcB-TorS-like"/>
    <property type="match status" value="1"/>
</dbReference>
<dbReference type="GO" id="GO:0005524">
    <property type="term" value="F:ATP binding"/>
    <property type="evidence" value="ECO:0007669"/>
    <property type="project" value="UniProtKB-KW"/>
</dbReference>
<evidence type="ECO:0000313" key="19">
    <source>
        <dbReference type="Proteomes" id="UP000621799"/>
    </source>
</evidence>
<dbReference type="InterPro" id="IPR003661">
    <property type="entry name" value="HisK_dim/P_dom"/>
</dbReference>
<keyword evidence="6" id="KW-0808">Transferase</keyword>
<dbReference type="Gene3D" id="3.30.450.20">
    <property type="entry name" value="PAS domain"/>
    <property type="match status" value="2"/>
</dbReference>
<dbReference type="GO" id="GO:0000155">
    <property type="term" value="F:phosphorelay sensor kinase activity"/>
    <property type="evidence" value="ECO:0007669"/>
    <property type="project" value="InterPro"/>
</dbReference>
<dbReference type="SMART" id="SM00388">
    <property type="entry name" value="HisKA"/>
    <property type="match status" value="1"/>
</dbReference>
<evidence type="ECO:0000256" key="7">
    <source>
        <dbReference type="ARBA" id="ARBA00022741"/>
    </source>
</evidence>
<comment type="subcellular location">
    <subcellularLocation>
        <location evidence="2">Membrane</location>
    </subcellularLocation>
</comment>
<dbReference type="AlphaFoldDB" id="A0A928Z9D2"/>
<dbReference type="InterPro" id="IPR001789">
    <property type="entry name" value="Sig_transdc_resp-reg_receiver"/>
</dbReference>
<dbReference type="SUPFAM" id="SSF55785">
    <property type="entry name" value="PYP-like sensor domain (PAS domain)"/>
    <property type="match status" value="2"/>
</dbReference>
<dbReference type="EMBL" id="JADEXN010000377">
    <property type="protein sequence ID" value="MBE9042535.1"/>
    <property type="molecule type" value="Genomic_DNA"/>
</dbReference>
<dbReference type="RefSeq" id="WP_264322693.1">
    <property type="nucleotide sequence ID" value="NZ_JADEXN010000377.1"/>
</dbReference>
<evidence type="ECO:0000256" key="8">
    <source>
        <dbReference type="ARBA" id="ARBA00022777"/>
    </source>
</evidence>
<feature type="domain" description="Response regulatory" evidence="16">
    <location>
        <begin position="482"/>
        <end position="598"/>
    </location>
</feature>
<evidence type="ECO:0000256" key="2">
    <source>
        <dbReference type="ARBA" id="ARBA00004370"/>
    </source>
</evidence>
<organism evidence="18 19">
    <name type="scientific">Zarconia navalis LEGE 11467</name>
    <dbReference type="NCBI Taxonomy" id="1828826"/>
    <lineage>
        <taxon>Bacteria</taxon>
        <taxon>Bacillati</taxon>
        <taxon>Cyanobacteriota</taxon>
        <taxon>Cyanophyceae</taxon>
        <taxon>Oscillatoriophycideae</taxon>
        <taxon>Oscillatoriales</taxon>
        <taxon>Oscillatoriales incertae sedis</taxon>
        <taxon>Zarconia</taxon>
        <taxon>Zarconia navalis</taxon>
    </lineage>
</organism>
<dbReference type="InterPro" id="IPR005467">
    <property type="entry name" value="His_kinase_dom"/>
</dbReference>
<feature type="non-terminal residue" evidence="18">
    <location>
        <position position="1"/>
    </location>
</feature>
<dbReference type="InterPro" id="IPR003594">
    <property type="entry name" value="HATPase_dom"/>
</dbReference>
<dbReference type="InterPro" id="IPR011006">
    <property type="entry name" value="CheY-like_superfamily"/>
</dbReference>
<name>A0A928Z9D2_9CYAN</name>
<evidence type="ECO:0000259" key="17">
    <source>
        <dbReference type="PROSITE" id="PS50113"/>
    </source>
</evidence>
<comment type="caution">
    <text evidence="18">The sequence shown here is derived from an EMBL/GenBank/DDBJ whole genome shotgun (WGS) entry which is preliminary data.</text>
</comment>
<dbReference type="GO" id="GO:0016020">
    <property type="term" value="C:membrane"/>
    <property type="evidence" value="ECO:0007669"/>
    <property type="project" value="UniProtKB-SubCell"/>
</dbReference>
<dbReference type="Gene3D" id="1.10.287.130">
    <property type="match status" value="1"/>
</dbReference>
<evidence type="ECO:0000256" key="10">
    <source>
        <dbReference type="ARBA" id="ARBA00023012"/>
    </source>
</evidence>
<dbReference type="InterPro" id="IPR001610">
    <property type="entry name" value="PAC"/>
</dbReference>
<dbReference type="CDD" id="cd00082">
    <property type="entry name" value="HisKA"/>
    <property type="match status" value="1"/>
</dbReference>
<keyword evidence="12" id="KW-0131">Cell cycle</keyword>
<keyword evidence="5 14" id="KW-0597">Phosphoprotein</keyword>
<comment type="catalytic activity">
    <reaction evidence="1">
        <text>ATP + protein L-histidine = ADP + protein N-phospho-L-histidine.</text>
        <dbReference type="EC" id="2.7.13.3"/>
    </reaction>
</comment>
<evidence type="ECO:0000313" key="18">
    <source>
        <dbReference type="EMBL" id="MBE9042535.1"/>
    </source>
</evidence>
<evidence type="ECO:0000256" key="9">
    <source>
        <dbReference type="ARBA" id="ARBA00022840"/>
    </source>
</evidence>
<dbReference type="FunFam" id="1.10.287.130:FF:000038">
    <property type="entry name" value="Sensory transduction histidine kinase"/>
    <property type="match status" value="1"/>
</dbReference>
<dbReference type="FunFam" id="3.30.565.10:FF:000010">
    <property type="entry name" value="Sensor histidine kinase RcsC"/>
    <property type="match status" value="1"/>
</dbReference>
<feature type="domain" description="Histidine kinase" evidence="15">
    <location>
        <begin position="225"/>
        <end position="454"/>
    </location>
</feature>
<dbReference type="PROSITE" id="PS50113">
    <property type="entry name" value="PAC"/>
    <property type="match status" value="1"/>
</dbReference>
<dbReference type="InterPro" id="IPR036890">
    <property type="entry name" value="HATPase_C_sf"/>
</dbReference>
<dbReference type="PRINTS" id="PR00344">
    <property type="entry name" value="BCTRLSENSOR"/>
</dbReference>
<dbReference type="SMART" id="SM00387">
    <property type="entry name" value="HATPase_c"/>
    <property type="match status" value="1"/>
</dbReference>
<sequence>LETQTHCQVLLRNYRCDGTPFWNQLSLTPLHDEAGNLTHYIGIQTDITASLAMEEQLRRSETLLRTIVGVIPLGIYVGNASSDRVLFGNDEFCRLWHLEDICNSIKEGEIGHDTVMERCLEALDSKVFANTTQLYGIFNDGDGQIVEDEILLLDGRTFRRFCVPVGEGERTLGQLLVLEDISERKAAEAQLHQNYLALDRTNVELETAREEAVAANRAKSEFLATMSHELRTPLNVILGFSEILARDTQTTPEQRNILNTILRSSEHLLSLINDILDLAKIEAGKIELITTSFNLHQLLSTVVEMLEVKASAKGLSVNLDIAPDVPMVVKTDEAKLRQILINLMGNAVKFTNSGSITLRVSVFLKLPMGKPSNPERPQILHFDVEDTGVGIEKEELARIFEAFDRGIAGRRQAEGTGLGLAICQNFVELMGGSIQIRSTVGVGTKICVRLPIPALEETGDSDTLLLSGQRVVGLAPDQPTYRILIVEDRWENRHMLVQILQPLGFELLEAENGQQAVEMWQQHQPQLILMDMRMPVMDGYEAVRRIRSSVAGQAVAIVALTASAFDADKNLLLSAGCNDFATKPVRVQNLLEKIARQLGVRYLYEEATPIQPSWPETKISLTSESFAVMSRDWVERLNFASGTLEQEQAIQILAEIPTTHRSLQSTLEQLVEGSHFDTIYYLTQTFLDNDTNSE</sequence>